<organism evidence="1 2">
    <name type="scientific">Nocardioides luteus</name>
    <dbReference type="NCBI Taxonomy" id="1844"/>
    <lineage>
        <taxon>Bacteria</taxon>
        <taxon>Bacillati</taxon>
        <taxon>Actinomycetota</taxon>
        <taxon>Actinomycetes</taxon>
        <taxon>Propionibacteriales</taxon>
        <taxon>Nocardioidaceae</taxon>
        <taxon>Nocardioides</taxon>
    </lineage>
</organism>
<reference evidence="1" key="1">
    <citation type="journal article" date="2014" name="Int. J. Syst. Evol. Microbiol.">
        <title>Complete genome of a new Firmicutes species belonging to the dominant human colonic microbiota ('Ruminococcus bicirculans') reveals two chromosomes and a selective capacity to utilize plant glucans.</title>
        <authorList>
            <consortium name="NISC Comparative Sequencing Program"/>
            <person name="Wegmann U."/>
            <person name="Louis P."/>
            <person name="Goesmann A."/>
            <person name="Henrissat B."/>
            <person name="Duncan S.H."/>
            <person name="Flint H.J."/>
        </authorList>
    </citation>
    <scope>NUCLEOTIDE SEQUENCE</scope>
    <source>
        <strain evidence="1">VKM Ac-1246</strain>
    </source>
</reference>
<dbReference type="EMBL" id="BSEL01000005">
    <property type="protein sequence ID" value="GLJ68899.1"/>
    <property type="molecule type" value="Genomic_DNA"/>
</dbReference>
<accession>A0ABQ5SYI8</accession>
<dbReference type="Proteomes" id="UP001142292">
    <property type="component" value="Unassembled WGS sequence"/>
</dbReference>
<comment type="caution">
    <text evidence="1">The sequence shown here is derived from an EMBL/GenBank/DDBJ whole genome shotgun (WGS) entry which is preliminary data.</text>
</comment>
<name>A0ABQ5SYI8_9ACTN</name>
<reference evidence="1" key="2">
    <citation type="submission" date="2023-01" db="EMBL/GenBank/DDBJ databases">
        <authorList>
            <person name="Sun Q."/>
            <person name="Evtushenko L."/>
        </authorList>
    </citation>
    <scope>NUCLEOTIDE SEQUENCE</scope>
    <source>
        <strain evidence="1">VKM Ac-1246</strain>
    </source>
</reference>
<proteinExistence type="predicted"/>
<evidence type="ECO:0000313" key="2">
    <source>
        <dbReference type="Proteomes" id="UP001142292"/>
    </source>
</evidence>
<protein>
    <submittedName>
        <fullName evidence="1">Uncharacterized protein</fullName>
    </submittedName>
</protein>
<dbReference type="RefSeq" id="WP_189117392.1">
    <property type="nucleotide sequence ID" value="NZ_BMRK01000003.1"/>
</dbReference>
<keyword evidence="2" id="KW-1185">Reference proteome</keyword>
<evidence type="ECO:0000313" key="1">
    <source>
        <dbReference type="EMBL" id="GLJ68899.1"/>
    </source>
</evidence>
<gene>
    <name evidence="1" type="ORF">GCM10017579_29350</name>
</gene>
<sequence length="63" mass="7209">MKYGGSTFFHLRGTNETERFDHYGTVVGDSEVVVAWSFNPEWVTREEADAFIEQVMPTFKFGG</sequence>